<name>A0ABW8V9J1_9PROT</name>
<sequence>MNSQFSHVASAVAIGSLLILPEGLTAHACELLPIPLTLGVDGAAHGALNRQSEVIEFDFSDEVLRINNRRTGTRCEIEAGFLVGLHSFSGSNENVVLHTEDASAQYIQLLNYSKCLQIGKPASTADEISITARTIEMNASCSCNDATNQYCECVSAKVYNIAPNCSLRPDEHRARMITKRITGVDFVGKEKITRPGTEEARIAK</sequence>
<dbReference type="RefSeq" id="WP_349619225.1">
    <property type="nucleotide sequence ID" value="NZ_JBDZDB010000002.1"/>
</dbReference>
<evidence type="ECO:0000313" key="1">
    <source>
        <dbReference type="EMBL" id="MFL7903127.1"/>
    </source>
</evidence>
<accession>A0ABW8V9J1</accession>
<dbReference type="EMBL" id="JBJLSN010000027">
    <property type="protein sequence ID" value="MFL7903127.1"/>
    <property type="molecule type" value="Genomic_DNA"/>
</dbReference>
<comment type="caution">
    <text evidence="1">The sequence shown here is derived from an EMBL/GenBank/DDBJ whole genome shotgun (WGS) entry which is preliminary data.</text>
</comment>
<protein>
    <submittedName>
        <fullName evidence="1">Uncharacterized protein</fullName>
    </submittedName>
</protein>
<dbReference type="Proteomes" id="UP001628281">
    <property type="component" value="Unassembled WGS sequence"/>
</dbReference>
<reference evidence="1 2" key="1">
    <citation type="submission" date="2024-11" db="EMBL/GenBank/DDBJ databases">
        <title>Draft genome sequences of two bacteria associated to sugarcane roots in Colombia.</title>
        <authorList>
            <person name="Pardo-Diaz S."/>
            <person name="Masmela-Mendoza J."/>
            <person name="Delgadillo-Duran P."/>
            <person name="Bautista E.J."/>
            <person name="Rojas-Tapias D.F."/>
        </authorList>
    </citation>
    <scope>NUCLEOTIDE SEQUENCE [LARGE SCALE GENOMIC DNA]</scope>
    <source>
        <strain evidence="1 2">Ap18</strain>
    </source>
</reference>
<gene>
    <name evidence="1" type="ORF">ACJ41P_18480</name>
</gene>
<proteinExistence type="predicted"/>
<keyword evidence="2" id="KW-1185">Reference proteome</keyword>
<evidence type="ECO:0000313" key="2">
    <source>
        <dbReference type="Proteomes" id="UP001628281"/>
    </source>
</evidence>
<organism evidence="1 2">
    <name type="scientific">Azospirillum argentinense</name>
    <dbReference type="NCBI Taxonomy" id="2970906"/>
    <lineage>
        <taxon>Bacteria</taxon>
        <taxon>Pseudomonadati</taxon>
        <taxon>Pseudomonadota</taxon>
        <taxon>Alphaproteobacteria</taxon>
        <taxon>Rhodospirillales</taxon>
        <taxon>Azospirillaceae</taxon>
        <taxon>Azospirillum</taxon>
    </lineage>
</organism>